<organism evidence="1 2">
    <name type="scientific">Liquidambar formosana</name>
    <name type="common">Formosan gum</name>
    <dbReference type="NCBI Taxonomy" id="63359"/>
    <lineage>
        <taxon>Eukaryota</taxon>
        <taxon>Viridiplantae</taxon>
        <taxon>Streptophyta</taxon>
        <taxon>Embryophyta</taxon>
        <taxon>Tracheophyta</taxon>
        <taxon>Spermatophyta</taxon>
        <taxon>Magnoliopsida</taxon>
        <taxon>eudicotyledons</taxon>
        <taxon>Gunneridae</taxon>
        <taxon>Pentapetalae</taxon>
        <taxon>Saxifragales</taxon>
        <taxon>Altingiaceae</taxon>
        <taxon>Liquidambar</taxon>
    </lineage>
</organism>
<dbReference type="EMBL" id="JBBPBK010000006">
    <property type="protein sequence ID" value="KAK9282980.1"/>
    <property type="molecule type" value="Genomic_DNA"/>
</dbReference>
<dbReference type="Proteomes" id="UP001415857">
    <property type="component" value="Unassembled WGS sequence"/>
</dbReference>
<proteinExistence type="predicted"/>
<keyword evidence="2" id="KW-1185">Reference proteome</keyword>
<gene>
    <name evidence="1" type="ORF">L1049_011207</name>
</gene>
<name>A0AAP0RX63_LIQFO</name>
<dbReference type="AlphaFoldDB" id="A0AAP0RX63"/>
<reference evidence="1 2" key="1">
    <citation type="journal article" date="2024" name="Plant J.">
        <title>Genome sequences and population genomics reveal climatic adaptation and genomic divergence between two closely related sweetgum species.</title>
        <authorList>
            <person name="Xu W.Q."/>
            <person name="Ren C.Q."/>
            <person name="Zhang X.Y."/>
            <person name="Comes H.P."/>
            <person name="Liu X.H."/>
            <person name="Li Y.G."/>
            <person name="Kettle C.J."/>
            <person name="Jalonen R."/>
            <person name="Gaisberger H."/>
            <person name="Ma Y.Z."/>
            <person name="Qiu Y.X."/>
        </authorList>
    </citation>
    <scope>NUCLEOTIDE SEQUENCE [LARGE SCALE GENOMIC DNA]</scope>
    <source>
        <strain evidence="1">Hangzhou</strain>
    </source>
</reference>
<comment type="caution">
    <text evidence="1">The sequence shown here is derived from an EMBL/GenBank/DDBJ whole genome shotgun (WGS) entry which is preliminary data.</text>
</comment>
<accession>A0AAP0RX63</accession>
<evidence type="ECO:0000313" key="1">
    <source>
        <dbReference type="EMBL" id="KAK9282980.1"/>
    </source>
</evidence>
<evidence type="ECO:0000313" key="2">
    <source>
        <dbReference type="Proteomes" id="UP001415857"/>
    </source>
</evidence>
<sequence>MLNAPTRESQWSRSDREYLQENRIQQSMGIVSKIRPRSSSADVKGLACIILELMLIHSPKQSWKNNAGCDHREDVRVWLCFGHVVPPPTPPDSRSPIDEEQWIILLIKELLEDHDQKQREESLVDPEELALAGRRLHEKYIEAQNVKCEHLSEVCGGESCLFYERGFGVQFHKTI</sequence>
<protein>
    <submittedName>
        <fullName evidence="1">Uncharacterized protein</fullName>
    </submittedName>
</protein>